<dbReference type="Pfam" id="PF02518">
    <property type="entry name" value="HATPase_c"/>
    <property type="match status" value="1"/>
</dbReference>
<evidence type="ECO:0000259" key="12">
    <source>
        <dbReference type="PROSITE" id="PS50112"/>
    </source>
</evidence>
<dbReference type="InterPro" id="IPR011006">
    <property type="entry name" value="CheY-like_superfamily"/>
</dbReference>
<evidence type="ECO:0000256" key="6">
    <source>
        <dbReference type="ARBA" id="ARBA00023012"/>
    </source>
</evidence>
<evidence type="ECO:0000256" key="7">
    <source>
        <dbReference type="ARBA" id="ARBA00023015"/>
    </source>
</evidence>
<dbReference type="SUPFAM" id="SSF55874">
    <property type="entry name" value="ATPase domain of HSP90 chaperone/DNA topoisomerase II/histidine kinase"/>
    <property type="match status" value="1"/>
</dbReference>
<dbReference type="GO" id="GO:0000155">
    <property type="term" value="F:phosphorelay sensor kinase activity"/>
    <property type="evidence" value="ECO:0007669"/>
    <property type="project" value="InterPro"/>
</dbReference>
<dbReference type="CDD" id="cd00082">
    <property type="entry name" value="HisKA"/>
    <property type="match status" value="1"/>
</dbReference>
<dbReference type="InterPro" id="IPR013767">
    <property type="entry name" value="PAS_fold"/>
</dbReference>
<dbReference type="RefSeq" id="WP_176761073.1">
    <property type="nucleotide sequence ID" value="NZ_FNJI01000004.1"/>
</dbReference>
<sequence>MDTVRVLVVDDEKVIREGVERALGKKGYEVVKAEDGKRGLELLGEHDFDIVLTDLMMPGLDGFAVLEWIRENQPHIQVIVITGFATVTKAVTAMKQGAFDFVGKPFTPDYIRIVVDKAVEKIRMREETERLREEREKGLIAIDKSRSRLKTIFRSMSEAVLITDAHGVVVLHNPAAIRLLEIQTDPVIGKHLADSIHDAAAVSMVTEAISYCKEVSREFTPGAISRKHLRAYCSPVVTEQSKVIGSVTTFLDISAHKEIDRMKSDFVAMVAHELKSPLASVEQMIYALQVGCEYEAQSSCHALHCRMTTRTRDLLRLIDNLLNLSKLESGTVVFNLEPVRGQDIIRDVLEIAAPQAEGKEISIHYEPSAEPWWFNVDYDHMRTAIMNIVSNSIKYTPEKGNIDVSTSFNGGFVNLMVKDTGIGISKDDLPHIFDRFYRVKGKATRHITGSGLGLALVKEVVEAHKGYIEVSSEQERGTTFTLCFPLAGENGTPVADLPKMKP</sequence>
<keyword evidence="4" id="KW-0808">Transferase</keyword>
<keyword evidence="14" id="KW-1185">Reference proteome</keyword>
<keyword evidence="3 9" id="KW-0597">Phosphoprotein</keyword>
<dbReference type="InterPro" id="IPR036890">
    <property type="entry name" value="HATPase_C_sf"/>
</dbReference>
<dbReference type="PROSITE" id="PS50109">
    <property type="entry name" value="HIS_KIN"/>
    <property type="match status" value="1"/>
</dbReference>
<dbReference type="Proteomes" id="UP000199073">
    <property type="component" value="Unassembled WGS sequence"/>
</dbReference>
<keyword evidence="6" id="KW-0902">Two-component regulatory system</keyword>
<dbReference type="InterPro" id="IPR005467">
    <property type="entry name" value="His_kinase_dom"/>
</dbReference>
<dbReference type="SUPFAM" id="SSF47384">
    <property type="entry name" value="Homodimeric domain of signal transducing histidine kinase"/>
    <property type="match status" value="1"/>
</dbReference>
<dbReference type="FunFam" id="3.40.50.2300:FF:000018">
    <property type="entry name" value="DNA-binding transcriptional regulator NtrC"/>
    <property type="match status" value="1"/>
</dbReference>
<organism evidence="13 14">
    <name type="scientific">Desulforhopalus singaporensis</name>
    <dbReference type="NCBI Taxonomy" id="91360"/>
    <lineage>
        <taxon>Bacteria</taxon>
        <taxon>Pseudomonadati</taxon>
        <taxon>Thermodesulfobacteriota</taxon>
        <taxon>Desulfobulbia</taxon>
        <taxon>Desulfobulbales</taxon>
        <taxon>Desulfocapsaceae</taxon>
        <taxon>Desulforhopalus</taxon>
    </lineage>
</organism>
<dbReference type="SMART" id="SM00387">
    <property type="entry name" value="HATPase_c"/>
    <property type="match status" value="1"/>
</dbReference>
<dbReference type="SUPFAM" id="SSF52172">
    <property type="entry name" value="CheY-like"/>
    <property type="match status" value="1"/>
</dbReference>
<dbReference type="CDD" id="cd00130">
    <property type="entry name" value="PAS"/>
    <property type="match status" value="1"/>
</dbReference>
<evidence type="ECO:0000256" key="2">
    <source>
        <dbReference type="ARBA" id="ARBA00012438"/>
    </source>
</evidence>
<dbReference type="NCBIfam" id="TIGR00229">
    <property type="entry name" value="sensory_box"/>
    <property type="match status" value="1"/>
</dbReference>
<dbReference type="Gene3D" id="3.40.50.2300">
    <property type="match status" value="1"/>
</dbReference>
<evidence type="ECO:0000256" key="3">
    <source>
        <dbReference type="ARBA" id="ARBA00022553"/>
    </source>
</evidence>
<dbReference type="InterPro" id="IPR001789">
    <property type="entry name" value="Sig_transdc_resp-reg_receiver"/>
</dbReference>
<evidence type="ECO:0000256" key="1">
    <source>
        <dbReference type="ARBA" id="ARBA00000085"/>
    </source>
</evidence>
<dbReference type="InterPro" id="IPR003594">
    <property type="entry name" value="HATPase_dom"/>
</dbReference>
<dbReference type="SUPFAM" id="SSF55785">
    <property type="entry name" value="PYP-like sensor domain (PAS domain)"/>
    <property type="match status" value="1"/>
</dbReference>
<accession>A0A1H0LHP4</accession>
<keyword evidence="5 13" id="KW-0418">Kinase</keyword>
<proteinExistence type="predicted"/>
<dbReference type="Pfam" id="PF00072">
    <property type="entry name" value="Response_reg"/>
    <property type="match status" value="1"/>
</dbReference>
<dbReference type="EMBL" id="FNJI01000004">
    <property type="protein sequence ID" value="SDO67450.1"/>
    <property type="molecule type" value="Genomic_DNA"/>
</dbReference>
<dbReference type="PRINTS" id="PR00344">
    <property type="entry name" value="BCTRLSENSOR"/>
</dbReference>
<dbReference type="CDD" id="cd00075">
    <property type="entry name" value="HATPase"/>
    <property type="match status" value="1"/>
</dbReference>
<dbReference type="InterPro" id="IPR004358">
    <property type="entry name" value="Sig_transdc_His_kin-like_C"/>
</dbReference>
<keyword evidence="7" id="KW-0805">Transcription regulation</keyword>
<gene>
    <name evidence="13" type="ORF">SAMN05660330_00799</name>
</gene>
<dbReference type="SMART" id="SM00091">
    <property type="entry name" value="PAS"/>
    <property type="match status" value="1"/>
</dbReference>
<dbReference type="EC" id="2.7.13.3" evidence="2"/>
<dbReference type="Pfam" id="PF00512">
    <property type="entry name" value="HisKA"/>
    <property type="match status" value="1"/>
</dbReference>
<dbReference type="GO" id="GO:0006355">
    <property type="term" value="P:regulation of DNA-templated transcription"/>
    <property type="evidence" value="ECO:0007669"/>
    <property type="project" value="InterPro"/>
</dbReference>
<dbReference type="InterPro" id="IPR036097">
    <property type="entry name" value="HisK_dim/P_sf"/>
</dbReference>
<evidence type="ECO:0000256" key="8">
    <source>
        <dbReference type="ARBA" id="ARBA00023163"/>
    </source>
</evidence>
<dbReference type="Pfam" id="PF00989">
    <property type="entry name" value="PAS"/>
    <property type="match status" value="1"/>
</dbReference>
<dbReference type="InterPro" id="IPR000014">
    <property type="entry name" value="PAS"/>
</dbReference>
<evidence type="ECO:0000313" key="13">
    <source>
        <dbReference type="EMBL" id="SDO67450.1"/>
    </source>
</evidence>
<feature type="domain" description="PAS" evidence="12">
    <location>
        <begin position="145"/>
        <end position="197"/>
    </location>
</feature>
<keyword evidence="8" id="KW-0804">Transcription</keyword>
<dbReference type="PANTHER" id="PTHR43547">
    <property type="entry name" value="TWO-COMPONENT HISTIDINE KINASE"/>
    <property type="match status" value="1"/>
</dbReference>
<dbReference type="STRING" id="91360.SAMN05660330_00799"/>
<feature type="domain" description="Histidine kinase" evidence="10">
    <location>
        <begin position="269"/>
        <end position="488"/>
    </location>
</feature>
<evidence type="ECO:0000256" key="5">
    <source>
        <dbReference type="ARBA" id="ARBA00022777"/>
    </source>
</evidence>
<dbReference type="PROSITE" id="PS50112">
    <property type="entry name" value="PAS"/>
    <property type="match status" value="1"/>
</dbReference>
<dbReference type="PANTHER" id="PTHR43547:SF2">
    <property type="entry name" value="HYBRID SIGNAL TRANSDUCTION HISTIDINE KINASE C"/>
    <property type="match status" value="1"/>
</dbReference>
<dbReference type="Gene3D" id="3.30.565.10">
    <property type="entry name" value="Histidine kinase-like ATPase, C-terminal domain"/>
    <property type="match status" value="1"/>
</dbReference>
<evidence type="ECO:0000259" key="11">
    <source>
        <dbReference type="PROSITE" id="PS50110"/>
    </source>
</evidence>
<evidence type="ECO:0000256" key="9">
    <source>
        <dbReference type="PROSITE-ProRule" id="PRU00169"/>
    </source>
</evidence>
<reference evidence="13 14" key="1">
    <citation type="submission" date="2016-10" db="EMBL/GenBank/DDBJ databases">
        <authorList>
            <person name="de Groot N.N."/>
        </authorList>
    </citation>
    <scope>NUCLEOTIDE SEQUENCE [LARGE SCALE GENOMIC DNA]</scope>
    <source>
        <strain evidence="13 14">DSM 12130</strain>
    </source>
</reference>
<dbReference type="InterPro" id="IPR003661">
    <property type="entry name" value="HisK_dim/P_dom"/>
</dbReference>
<dbReference type="AlphaFoldDB" id="A0A1H0LHP4"/>
<dbReference type="InterPro" id="IPR035965">
    <property type="entry name" value="PAS-like_dom_sf"/>
</dbReference>
<feature type="domain" description="Response regulatory" evidence="11">
    <location>
        <begin position="5"/>
        <end position="119"/>
    </location>
</feature>
<comment type="catalytic activity">
    <reaction evidence="1">
        <text>ATP + protein L-histidine = ADP + protein N-phospho-L-histidine.</text>
        <dbReference type="EC" id="2.7.13.3"/>
    </reaction>
</comment>
<dbReference type="FunFam" id="3.30.565.10:FF:000006">
    <property type="entry name" value="Sensor histidine kinase WalK"/>
    <property type="match status" value="1"/>
</dbReference>
<dbReference type="Gene3D" id="3.30.450.20">
    <property type="entry name" value="PAS domain"/>
    <property type="match status" value="1"/>
</dbReference>
<dbReference type="SMART" id="SM00388">
    <property type="entry name" value="HisKA"/>
    <property type="match status" value="1"/>
</dbReference>
<dbReference type="Gene3D" id="1.10.287.130">
    <property type="match status" value="1"/>
</dbReference>
<evidence type="ECO:0000256" key="4">
    <source>
        <dbReference type="ARBA" id="ARBA00022679"/>
    </source>
</evidence>
<evidence type="ECO:0000313" key="14">
    <source>
        <dbReference type="Proteomes" id="UP000199073"/>
    </source>
</evidence>
<evidence type="ECO:0000259" key="10">
    <source>
        <dbReference type="PROSITE" id="PS50109"/>
    </source>
</evidence>
<dbReference type="SMART" id="SM00448">
    <property type="entry name" value="REC"/>
    <property type="match status" value="1"/>
</dbReference>
<name>A0A1H0LHP4_9BACT</name>
<feature type="modified residue" description="4-aspartylphosphate" evidence="9">
    <location>
        <position position="54"/>
    </location>
</feature>
<dbReference type="PROSITE" id="PS50110">
    <property type="entry name" value="RESPONSE_REGULATORY"/>
    <property type="match status" value="1"/>
</dbReference>
<protein>
    <recommendedName>
        <fullName evidence="2">histidine kinase</fullName>
        <ecNumber evidence="2">2.7.13.3</ecNumber>
    </recommendedName>
</protein>